<keyword evidence="5" id="KW-1185">Reference proteome</keyword>
<gene>
    <name evidence="4" type="ORF">GDO78_003651</name>
</gene>
<dbReference type="InterPro" id="IPR020456">
    <property type="entry name" value="Acylphosphatase"/>
</dbReference>
<proteinExistence type="inferred from homology"/>
<dbReference type="Pfam" id="PF00708">
    <property type="entry name" value="Acylphosphatase"/>
    <property type="match status" value="1"/>
</dbReference>
<comment type="similarity">
    <text evidence="2">Belongs to the acylphosphatase family.</text>
</comment>
<dbReference type="InterPro" id="IPR001792">
    <property type="entry name" value="Acylphosphatase-like_dom"/>
</dbReference>
<comment type="caution">
    <text evidence="1">Lacks conserved residue(s) required for the propagation of feature annotation.</text>
</comment>
<reference evidence="4" key="1">
    <citation type="thesis" date="2020" institute="ProQuest LLC" country="789 East Eisenhower Parkway, Ann Arbor, MI, USA">
        <title>Comparative Genomics and Chromosome Evolution.</title>
        <authorList>
            <person name="Mudd A.B."/>
        </authorList>
    </citation>
    <scope>NUCLEOTIDE SEQUENCE</scope>
    <source>
        <strain evidence="4">HN-11 Male</strain>
        <tissue evidence="4">Kidney and liver</tissue>
    </source>
</reference>
<evidence type="ECO:0000259" key="3">
    <source>
        <dbReference type="PROSITE" id="PS51160"/>
    </source>
</evidence>
<dbReference type="Proteomes" id="UP000770717">
    <property type="component" value="Unassembled WGS sequence"/>
</dbReference>
<dbReference type="GO" id="GO:0003998">
    <property type="term" value="F:acylphosphatase activity"/>
    <property type="evidence" value="ECO:0007669"/>
    <property type="project" value="InterPro"/>
</dbReference>
<dbReference type="PRINTS" id="PR00112">
    <property type="entry name" value="ACYLPHPHTASE"/>
</dbReference>
<feature type="domain" description="Acylphosphatase-like" evidence="3">
    <location>
        <begin position="1"/>
        <end position="78"/>
    </location>
</feature>
<dbReference type="AlphaFoldDB" id="A0A8J6ESX5"/>
<protein>
    <recommendedName>
        <fullName evidence="3">Acylphosphatase-like domain-containing protein</fullName>
    </recommendedName>
</protein>
<dbReference type="PANTHER" id="PTHR10029:SF23">
    <property type="entry name" value="ACYLPHOSPHATASE 2"/>
    <property type="match status" value="1"/>
</dbReference>
<dbReference type="PANTHER" id="PTHR10029">
    <property type="entry name" value="ACYLPHOSPHATASE"/>
    <property type="match status" value="1"/>
</dbReference>
<evidence type="ECO:0000256" key="1">
    <source>
        <dbReference type="PROSITE-ProRule" id="PRU00520"/>
    </source>
</evidence>
<accession>A0A8J6ESX5</accession>
<evidence type="ECO:0000256" key="2">
    <source>
        <dbReference type="RuleBase" id="RU004168"/>
    </source>
</evidence>
<name>A0A8J6ESX5_ELECQ</name>
<organism evidence="4 5">
    <name type="scientific">Eleutherodactylus coqui</name>
    <name type="common">Puerto Rican coqui</name>
    <dbReference type="NCBI Taxonomy" id="57060"/>
    <lineage>
        <taxon>Eukaryota</taxon>
        <taxon>Metazoa</taxon>
        <taxon>Chordata</taxon>
        <taxon>Craniata</taxon>
        <taxon>Vertebrata</taxon>
        <taxon>Euteleostomi</taxon>
        <taxon>Amphibia</taxon>
        <taxon>Batrachia</taxon>
        <taxon>Anura</taxon>
        <taxon>Neobatrachia</taxon>
        <taxon>Hyloidea</taxon>
        <taxon>Eleutherodactylidae</taxon>
        <taxon>Eleutherodactylinae</taxon>
        <taxon>Eleutherodactylus</taxon>
        <taxon>Eleutherodactylus</taxon>
    </lineage>
</organism>
<dbReference type="EMBL" id="WNTK01000012">
    <property type="protein sequence ID" value="KAG9475328.1"/>
    <property type="molecule type" value="Genomic_DNA"/>
</dbReference>
<feature type="non-terminal residue" evidence="4">
    <location>
        <position position="78"/>
    </location>
</feature>
<sequence>LYLQYTEEQGKHVPVVGWVKNIPYETVTGHVQGLKENVEITKNWLRNLGNPMSRIGKAVFTNEREIQNLEYTNFKTKY</sequence>
<evidence type="ECO:0000313" key="5">
    <source>
        <dbReference type="Proteomes" id="UP000770717"/>
    </source>
</evidence>
<dbReference type="InterPro" id="IPR036046">
    <property type="entry name" value="Acylphosphatase-like_dom_sf"/>
</dbReference>
<dbReference type="SUPFAM" id="SSF54975">
    <property type="entry name" value="Acylphosphatase/BLUF domain-like"/>
    <property type="match status" value="1"/>
</dbReference>
<dbReference type="OrthoDB" id="7961613at2759"/>
<comment type="caution">
    <text evidence="4">The sequence shown here is derived from an EMBL/GenBank/DDBJ whole genome shotgun (WGS) entry which is preliminary data.</text>
</comment>
<evidence type="ECO:0000313" key="4">
    <source>
        <dbReference type="EMBL" id="KAG9475328.1"/>
    </source>
</evidence>
<dbReference type="Gene3D" id="3.30.70.100">
    <property type="match status" value="1"/>
</dbReference>
<dbReference type="PROSITE" id="PS51160">
    <property type="entry name" value="ACYLPHOSPHATASE_3"/>
    <property type="match status" value="1"/>
</dbReference>